<dbReference type="EMBL" id="JAGIOF010000001">
    <property type="protein sequence ID" value="MBP2387289.1"/>
    <property type="molecule type" value="Genomic_DNA"/>
</dbReference>
<dbReference type="InterPro" id="IPR032466">
    <property type="entry name" value="Metal_Hydrolase"/>
</dbReference>
<evidence type="ECO:0000259" key="1">
    <source>
        <dbReference type="Pfam" id="PF07969"/>
    </source>
</evidence>
<gene>
    <name evidence="2" type="ORF">JOF47_002800</name>
</gene>
<dbReference type="SUPFAM" id="SSF51556">
    <property type="entry name" value="Metallo-dependent hydrolases"/>
    <property type="match status" value="1"/>
</dbReference>
<feature type="domain" description="Amidohydrolase 3" evidence="1">
    <location>
        <begin position="54"/>
        <end position="559"/>
    </location>
</feature>
<dbReference type="Proteomes" id="UP001296993">
    <property type="component" value="Unassembled WGS sequence"/>
</dbReference>
<dbReference type="RefSeq" id="WP_209999468.1">
    <property type="nucleotide sequence ID" value="NZ_BAAAJY010000005.1"/>
</dbReference>
<dbReference type="Gene3D" id="3.10.310.70">
    <property type="match status" value="1"/>
</dbReference>
<dbReference type="PANTHER" id="PTHR22642:SF2">
    <property type="entry name" value="PROTEIN LONG AFTER FAR-RED 3"/>
    <property type="match status" value="1"/>
</dbReference>
<protein>
    <submittedName>
        <fullName evidence="2">Amidohydrolase YtcJ</fullName>
    </submittedName>
</protein>
<dbReference type="InterPro" id="IPR013108">
    <property type="entry name" value="Amidohydro_3"/>
</dbReference>
<dbReference type="Gene3D" id="3.20.20.140">
    <property type="entry name" value="Metal-dependent hydrolases"/>
    <property type="match status" value="1"/>
</dbReference>
<reference evidence="2 3" key="1">
    <citation type="submission" date="2021-03" db="EMBL/GenBank/DDBJ databases">
        <title>Sequencing the genomes of 1000 actinobacteria strains.</title>
        <authorList>
            <person name="Klenk H.-P."/>
        </authorList>
    </citation>
    <scope>NUCLEOTIDE SEQUENCE [LARGE SCALE GENOMIC DNA]</scope>
    <source>
        <strain evidence="2 3">DSM 15797</strain>
    </source>
</reference>
<keyword evidence="3" id="KW-1185">Reference proteome</keyword>
<dbReference type="PANTHER" id="PTHR22642">
    <property type="entry name" value="IMIDAZOLONEPROPIONASE"/>
    <property type="match status" value="1"/>
</dbReference>
<dbReference type="InterPro" id="IPR011059">
    <property type="entry name" value="Metal-dep_hydrolase_composite"/>
</dbReference>
<name>A0ABS4XFQ6_9MICC</name>
<sequence length="561" mass="58409">MTETNQAADVVIVNGQVHGADASAGDATAVAVTGPRISAVGGGEILDLIGPRTRVIHAQGGAVLPGINDGHLHFVESAVSEHGTLSVGSHVAGSWAEVVRILEDAVPASDGWIRAHGWDEAVLGHGGPEHVFGLRPDSPLVAYDQTGHQLLMNETAARLAGLDSWAGGYPDGVVGSFADGRANGLLVDAAVELAGKVVPQLGDAELKECIIKHQRRLHSLGITSLTEPGLGPGGEGLFGGSSATRSLSLLADLAADGELTLRINVLLLFSSTGGANENDVRLGLAGDLPGSLRRRGISEDLLRIAGVKIFADGIPRSGTAWMSEPYETPCGHNHGSMVIAGDSDAERELELRKLITRIHDGGFQAGIHATGDATTDAAIEAIAEAQGKNPRDARHYIIHGAFNGPESIGRFQRHGVGLSTNPAIRSEAGALMKKILGAGRFDGQQPLSSLLEAGVPTNIASDAPVTSPDWRESVIAAVTRDTTAGPGAPGDPERVGFRQALEMMTIHPAWQDHAEDRKGRLAPGYLADLCILEKPIVDDVHALRGNPSTHTISNGNLVYSA</sequence>
<evidence type="ECO:0000313" key="3">
    <source>
        <dbReference type="Proteomes" id="UP001296993"/>
    </source>
</evidence>
<dbReference type="Pfam" id="PF07969">
    <property type="entry name" value="Amidohydro_3"/>
    <property type="match status" value="1"/>
</dbReference>
<proteinExistence type="predicted"/>
<comment type="caution">
    <text evidence="2">The sequence shown here is derived from an EMBL/GenBank/DDBJ whole genome shotgun (WGS) entry which is preliminary data.</text>
</comment>
<dbReference type="Gene3D" id="2.30.40.10">
    <property type="entry name" value="Urease, subunit C, domain 1"/>
    <property type="match status" value="1"/>
</dbReference>
<accession>A0ABS4XFQ6</accession>
<organism evidence="2 3">
    <name type="scientific">Paeniglutamicibacter kerguelensis</name>
    <dbReference type="NCBI Taxonomy" id="254788"/>
    <lineage>
        <taxon>Bacteria</taxon>
        <taxon>Bacillati</taxon>
        <taxon>Actinomycetota</taxon>
        <taxon>Actinomycetes</taxon>
        <taxon>Micrococcales</taxon>
        <taxon>Micrococcaceae</taxon>
        <taxon>Paeniglutamicibacter</taxon>
    </lineage>
</organism>
<dbReference type="SUPFAM" id="SSF51338">
    <property type="entry name" value="Composite domain of metallo-dependent hydrolases"/>
    <property type="match status" value="1"/>
</dbReference>
<evidence type="ECO:0000313" key="2">
    <source>
        <dbReference type="EMBL" id="MBP2387289.1"/>
    </source>
</evidence>